<protein>
    <submittedName>
        <fullName evidence="1">Uncharacterized protein</fullName>
    </submittedName>
</protein>
<dbReference type="RefSeq" id="WP_013174849.1">
    <property type="nucleotide sequence ID" value="NC_014220.1"/>
</dbReference>
<sequence length="109" mass="12157">MGSSTTIKIRYCGGCNQAYDRVKLVSDIVKSLHEQNGKDFRVVFGRDDPADIELVICGCSACCSDTDEQKDEPTPRGRFVVGPNLLNYYEIPQNDLLPRLLSQITGEEE</sequence>
<evidence type="ECO:0000313" key="2">
    <source>
        <dbReference type="Proteomes" id="UP000000378"/>
    </source>
</evidence>
<proteinExistence type="predicted"/>
<name>D7CL62_SYNLT</name>
<gene>
    <name evidence="1" type="ordered locus">Slip_0664</name>
</gene>
<evidence type="ECO:0000313" key="1">
    <source>
        <dbReference type="EMBL" id="ADI01447.1"/>
    </source>
</evidence>
<keyword evidence="2" id="KW-1185">Reference proteome</keyword>
<organism evidence="1 2">
    <name type="scientific">Syntrophothermus lipocalidus (strain DSM 12680 / TGB-C1)</name>
    <dbReference type="NCBI Taxonomy" id="643648"/>
    <lineage>
        <taxon>Bacteria</taxon>
        <taxon>Bacillati</taxon>
        <taxon>Bacillota</taxon>
        <taxon>Clostridia</taxon>
        <taxon>Eubacteriales</taxon>
        <taxon>Syntrophomonadaceae</taxon>
        <taxon>Syntrophothermus</taxon>
    </lineage>
</organism>
<dbReference type="KEGG" id="slp:Slip_0664"/>
<dbReference type="EMBL" id="CP002048">
    <property type="protein sequence ID" value="ADI01447.1"/>
    <property type="molecule type" value="Genomic_DNA"/>
</dbReference>
<dbReference type="STRING" id="643648.Slip_0664"/>
<dbReference type="AlphaFoldDB" id="D7CL62"/>
<dbReference type="Proteomes" id="UP000000378">
    <property type="component" value="Chromosome"/>
</dbReference>
<dbReference type="HOGENOM" id="CLU_2192801_0_0_9"/>
<accession>D7CL62</accession>
<reference evidence="1 2" key="2">
    <citation type="journal article" date="2010" name="Stand. Genomic Sci.">
        <title>Complete genome sequence of Syntrophothermus lipocalidus type strain (TGB-C1).</title>
        <authorList>
            <person name="Djao O.D."/>
            <person name="Zhang X."/>
            <person name="Lucas S."/>
            <person name="Lapidus A."/>
            <person name="Del Rio T.G."/>
            <person name="Nolan M."/>
            <person name="Tice H."/>
            <person name="Cheng J.F."/>
            <person name="Han C."/>
            <person name="Tapia R."/>
            <person name="Goodwin L."/>
            <person name="Pitluck S."/>
            <person name="Liolios K."/>
            <person name="Ivanova N."/>
            <person name="Mavromatis K."/>
            <person name="Mikhailova N."/>
            <person name="Ovchinnikova G."/>
            <person name="Pati A."/>
            <person name="Brambilla E."/>
            <person name="Chen A."/>
            <person name="Palaniappan K."/>
            <person name="Land M."/>
            <person name="Hauser L."/>
            <person name="Chang Y.J."/>
            <person name="Jeffries C.D."/>
            <person name="Rohde M."/>
            <person name="Sikorski J."/>
            <person name="Spring S."/>
            <person name="Goker M."/>
            <person name="Detter J.C."/>
            <person name="Woyke T."/>
            <person name="Bristow J."/>
            <person name="Eisen J.A."/>
            <person name="Markowitz V."/>
            <person name="Hugenholtz P."/>
            <person name="Kyrpides N.C."/>
            <person name="Klenk H.P."/>
        </authorList>
    </citation>
    <scope>NUCLEOTIDE SEQUENCE [LARGE SCALE GENOMIC DNA]</scope>
    <source>
        <strain evidence="2">DSM 12680 / TGB-C1</strain>
    </source>
</reference>
<reference evidence="2" key="1">
    <citation type="journal article" date="2010" name="Stand. Genomic Sci.">
        <title>Complete genome sequence of Syntrophothermus lipocalidus type strain (TGB-C1T).</title>
        <authorList>
            <consortium name="US DOE Joint Genome Institute (JGI-PGF)"/>
            <person name="Djao O."/>
            <person name="Zhang X."/>
            <person name="Lucas S."/>
            <person name="Lapidus A."/>
            <person name="Glavina Del Rio T."/>
            <person name="Nolan M."/>
            <person name="Tice H."/>
            <person name="Cheng J."/>
            <person name="Han C."/>
            <person name="Tapia R."/>
            <person name="Goodwin L."/>
            <person name="Pitluck S."/>
            <person name="Liolios K."/>
            <person name="Ivanova N."/>
            <person name="Mavromatis K."/>
            <person name="Mikhailova N."/>
            <person name="Ovchinnikova G."/>
            <person name="Pati A."/>
            <person name="Brambilla E."/>
            <person name="Chen A."/>
            <person name="Palaniappan K."/>
            <person name="Land M."/>
            <person name="Hauser L."/>
            <person name="Chang Y."/>
            <person name="Jeffries C."/>
            <person name="Rohde M."/>
            <person name="Sikorski J."/>
            <person name="Spring S."/>
            <person name="Goker M."/>
            <person name="Detter J."/>
            <person name="Woyke T."/>
            <person name="Bristow J."/>
            <person name="Eisen J."/>
            <person name="Markowitz V."/>
            <person name="Hugenholtz P."/>
            <person name="Kyrpides N."/>
            <person name="Klenk H."/>
        </authorList>
    </citation>
    <scope>NUCLEOTIDE SEQUENCE [LARGE SCALE GENOMIC DNA]</scope>
    <source>
        <strain evidence="2">DSM 12680 / TGB-C1</strain>
    </source>
</reference>
<dbReference type="OrthoDB" id="9801625at2"/>